<dbReference type="Proteomes" id="UP000240971">
    <property type="component" value="Unassembled WGS sequence"/>
</dbReference>
<protein>
    <submittedName>
        <fullName evidence="1">Uncharacterized protein</fullName>
    </submittedName>
</protein>
<dbReference type="RefSeq" id="WP_211302097.1">
    <property type="nucleotide sequence ID" value="NZ_PYAW01000006.1"/>
</dbReference>
<comment type="caution">
    <text evidence="1">The sequence shown here is derived from an EMBL/GenBank/DDBJ whole genome shotgun (WGS) entry which is preliminary data.</text>
</comment>
<reference evidence="1 2" key="1">
    <citation type="submission" date="2018-03" db="EMBL/GenBank/DDBJ databases">
        <title>Genomic Encyclopedia of Archaeal and Bacterial Type Strains, Phase II (KMG-II): from individual species to whole genera.</title>
        <authorList>
            <person name="Goeker M."/>
        </authorList>
    </citation>
    <scope>NUCLEOTIDE SEQUENCE [LARGE SCALE GENOMIC DNA]</scope>
    <source>
        <strain evidence="1 2">DSM 24859</strain>
    </source>
</reference>
<dbReference type="NCBIfam" id="NF038153">
    <property type="entry name" value="lant_leader_L1a"/>
    <property type="match status" value="1"/>
</dbReference>
<evidence type="ECO:0000313" key="1">
    <source>
        <dbReference type="EMBL" id="PSL44269.1"/>
    </source>
</evidence>
<dbReference type="InterPro" id="IPR058238">
    <property type="entry name" value="Lant_leader_dom"/>
</dbReference>
<gene>
    <name evidence="1" type="ORF">CLV51_106135</name>
</gene>
<proteinExistence type="predicted"/>
<accession>A0A2P8HDF6</accession>
<name>A0A2P8HDF6_CHINA</name>
<evidence type="ECO:0000313" key="2">
    <source>
        <dbReference type="Proteomes" id="UP000240971"/>
    </source>
</evidence>
<organism evidence="1 2">
    <name type="scientific">Chitinophaga niastensis</name>
    <dbReference type="NCBI Taxonomy" id="536980"/>
    <lineage>
        <taxon>Bacteria</taxon>
        <taxon>Pseudomonadati</taxon>
        <taxon>Bacteroidota</taxon>
        <taxon>Chitinophagia</taxon>
        <taxon>Chitinophagales</taxon>
        <taxon>Chitinophagaceae</taxon>
        <taxon>Chitinophaga</taxon>
    </lineage>
</organism>
<sequence>MKKKINLPKLVLNKITIAHLSIDQQQAVAGGKRFSDPLTENPCDPPASILYCSRRSFCC</sequence>
<keyword evidence="2" id="KW-1185">Reference proteome</keyword>
<dbReference type="AlphaFoldDB" id="A0A2P8HDF6"/>
<dbReference type="EMBL" id="PYAW01000006">
    <property type="protein sequence ID" value="PSL44269.1"/>
    <property type="molecule type" value="Genomic_DNA"/>
</dbReference>